<gene>
    <name evidence="5" type="ORF">CIT26_26450</name>
</gene>
<sequence>MNDTSKRREFLKLAGLATAGVVGAAATVDVQKAAAQAAPDSLLRTVLERGKVIVGTGSTNAPWHFENDAGELVGMDITMGRILAKGLFDDPTKVEFVMQDPAQRIPNVTTNKVDISIQFMTMTAQRSQLIHFSRPYYVEGIALLTLPNAENKTFDKLVAGGSATRISILQNVDAEANVHIVLPEAQVMQIDTQANVLQALESKRVDAAAVDLSTVRWLASRNPDKYFDAGKSWFSMLYGAALRQGDPDWLTFVNTTFTTAMFGHETALYDAAFKDYFGQEPPARHPGFPVI</sequence>
<dbReference type="Proteomes" id="UP000216442">
    <property type="component" value="Unassembled WGS sequence"/>
</dbReference>
<evidence type="ECO:0000313" key="5">
    <source>
        <dbReference type="EMBL" id="PAQ06235.1"/>
    </source>
</evidence>
<dbReference type="OrthoDB" id="9768183at2"/>
<dbReference type="InterPro" id="IPR051455">
    <property type="entry name" value="Bact_solute-bind_prot3"/>
</dbReference>
<dbReference type="PANTHER" id="PTHR30085">
    <property type="entry name" value="AMINO ACID ABC TRANSPORTER PERMEASE"/>
    <property type="match status" value="1"/>
</dbReference>
<dbReference type="PANTHER" id="PTHR30085:SF6">
    <property type="entry name" value="ABC TRANSPORTER GLUTAMINE-BINDING PROTEIN GLNH"/>
    <property type="match status" value="1"/>
</dbReference>
<reference evidence="5 6" key="1">
    <citation type="submission" date="2017-08" db="EMBL/GenBank/DDBJ databases">
        <title>Mesorhizobium wenxinae sp. nov., a novel rhizobial species isolated from root nodules of chickpea (Cicer arietinum L.).</title>
        <authorList>
            <person name="Zhang J."/>
        </authorList>
    </citation>
    <scope>NUCLEOTIDE SEQUENCE [LARGE SCALE GENOMIC DNA]</scope>
    <source>
        <strain evidence="5 6">SDW018</strain>
    </source>
</reference>
<dbReference type="SUPFAM" id="SSF53850">
    <property type="entry name" value="Periplasmic binding protein-like II"/>
    <property type="match status" value="1"/>
</dbReference>
<dbReference type="InterPro" id="IPR001638">
    <property type="entry name" value="Solute-binding_3/MltF_N"/>
</dbReference>
<dbReference type="PROSITE" id="PS51318">
    <property type="entry name" value="TAT"/>
    <property type="match status" value="1"/>
</dbReference>
<keyword evidence="6" id="KW-1185">Reference proteome</keyword>
<dbReference type="Pfam" id="PF00497">
    <property type="entry name" value="SBP_bac_3"/>
    <property type="match status" value="1"/>
</dbReference>
<evidence type="ECO:0000256" key="1">
    <source>
        <dbReference type="ARBA" id="ARBA00010333"/>
    </source>
</evidence>
<dbReference type="AlphaFoldDB" id="A0A271LFQ2"/>
<keyword evidence="3" id="KW-0732">Signal</keyword>
<evidence type="ECO:0000256" key="2">
    <source>
        <dbReference type="ARBA" id="ARBA00022448"/>
    </source>
</evidence>
<proteinExistence type="inferred from homology"/>
<dbReference type="Gene3D" id="3.40.190.10">
    <property type="entry name" value="Periplasmic binding protein-like II"/>
    <property type="match status" value="2"/>
</dbReference>
<dbReference type="InterPro" id="IPR006311">
    <property type="entry name" value="TAT_signal"/>
</dbReference>
<protein>
    <submittedName>
        <fullName evidence="5">ABC transporter substrate-binding protein</fullName>
    </submittedName>
</protein>
<evidence type="ECO:0000256" key="3">
    <source>
        <dbReference type="ARBA" id="ARBA00022729"/>
    </source>
</evidence>
<dbReference type="GO" id="GO:0030288">
    <property type="term" value="C:outer membrane-bounded periplasmic space"/>
    <property type="evidence" value="ECO:0007669"/>
    <property type="project" value="TreeGrafter"/>
</dbReference>
<dbReference type="GO" id="GO:0005576">
    <property type="term" value="C:extracellular region"/>
    <property type="evidence" value="ECO:0007669"/>
    <property type="project" value="TreeGrafter"/>
</dbReference>
<comment type="caution">
    <text evidence="5">The sequence shown here is derived from an EMBL/GenBank/DDBJ whole genome shotgun (WGS) entry which is preliminary data.</text>
</comment>
<dbReference type="GO" id="GO:0006865">
    <property type="term" value="P:amino acid transport"/>
    <property type="evidence" value="ECO:0007669"/>
    <property type="project" value="TreeGrafter"/>
</dbReference>
<evidence type="ECO:0000313" key="6">
    <source>
        <dbReference type="Proteomes" id="UP000216442"/>
    </source>
</evidence>
<feature type="domain" description="Solute-binding protein family 3/N-terminal" evidence="4">
    <location>
        <begin position="51"/>
        <end position="280"/>
    </location>
</feature>
<dbReference type="CDD" id="cd13695">
    <property type="entry name" value="PBP2_Mlr3796_like"/>
    <property type="match status" value="1"/>
</dbReference>
<organism evidence="5 6">
    <name type="scientific">Mesorhizobium temperatum</name>
    <dbReference type="NCBI Taxonomy" id="241416"/>
    <lineage>
        <taxon>Bacteria</taxon>
        <taxon>Pseudomonadati</taxon>
        <taxon>Pseudomonadota</taxon>
        <taxon>Alphaproteobacteria</taxon>
        <taxon>Hyphomicrobiales</taxon>
        <taxon>Phyllobacteriaceae</taxon>
        <taxon>Mesorhizobium</taxon>
    </lineage>
</organism>
<dbReference type="SMART" id="SM00062">
    <property type="entry name" value="PBPb"/>
    <property type="match status" value="1"/>
</dbReference>
<dbReference type="EMBL" id="NPKJ01000068">
    <property type="protein sequence ID" value="PAQ06235.1"/>
    <property type="molecule type" value="Genomic_DNA"/>
</dbReference>
<keyword evidence="2" id="KW-0813">Transport</keyword>
<evidence type="ECO:0000259" key="4">
    <source>
        <dbReference type="SMART" id="SM00062"/>
    </source>
</evidence>
<dbReference type="RefSeq" id="WP_095495756.1">
    <property type="nucleotide sequence ID" value="NZ_NPKJ01000068.1"/>
</dbReference>
<accession>A0A271LFQ2</accession>
<name>A0A271LFQ2_9HYPH</name>
<comment type="similarity">
    <text evidence="1">Belongs to the bacterial solute-binding protein 3 family.</text>
</comment>